<dbReference type="Proteomes" id="UP000030758">
    <property type="component" value="Unassembled WGS sequence"/>
</dbReference>
<evidence type="ECO:0000256" key="1">
    <source>
        <dbReference type="SAM" id="Phobius"/>
    </source>
</evidence>
<organism evidence="2">
    <name type="scientific">Trichuris suis</name>
    <name type="common">pig whipworm</name>
    <dbReference type="NCBI Taxonomy" id="68888"/>
    <lineage>
        <taxon>Eukaryota</taxon>
        <taxon>Metazoa</taxon>
        <taxon>Ecdysozoa</taxon>
        <taxon>Nematoda</taxon>
        <taxon>Enoplea</taxon>
        <taxon>Dorylaimia</taxon>
        <taxon>Trichinellida</taxon>
        <taxon>Trichuridae</taxon>
        <taxon>Trichuris</taxon>
    </lineage>
</organism>
<sequence>MASLPKCVRSHAGTLLPAALVLLHRHPLSVISFSRVHFHWCAAIYFLESVSAGQSPSHTFHGYISLGVRPYIFSNLSPMVNLLLTRSTVHPFRVGHLNKASFCRYMFPAGTFPLVCAHIFSRPPSGTCQAGSCFAMRVSRISFHRRFRFHAILVLHCFLSMRFVSMGYLSMLSGHTFRQIWLCIVPALPSFYLERGSFSFQLG</sequence>
<name>A0A085N5P4_9BILA</name>
<keyword evidence="1" id="KW-1133">Transmembrane helix</keyword>
<accession>A0A085N5P4</accession>
<dbReference type="AlphaFoldDB" id="A0A085N5P4"/>
<feature type="transmembrane region" description="Helical" evidence="1">
    <location>
        <begin position="147"/>
        <end position="170"/>
    </location>
</feature>
<evidence type="ECO:0000313" key="2">
    <source>
        <dbReference type="EMBL" id="KFD64790.1"/>
    </source>
</evidence>
<reference evidence="2" key="1">
    <citation type="journal article" date="2014" name="Nat. Genet.">
        <title>Genome and transcriptome of the porcine whipworm Trichuris suis.</title>
        <authorList>
            <person name="Jex A.R."/>
            <person name="Nejsum P."/>
            <person name="Schwarz E.M."/>
            <person name="Hu L."/>
            <person name="Young N.D."/>
            <person name="Hall R.S."/>
            <person name="Korhonen P.K."/>
            <person name="Liao S."/>
            <person name="Thamsborg S."/>
            <person name="Xia J."/>
            <person name="Xu P."/>
            <person name="Wang S."/>
            <person name="Scheerlinck J.P."/>
            <person name="Hofmann A."/>
            <person name="Sternberg P.W."/>
            <person name="Wang J."/>
            <person name="Gasser R.B."/>
        </authorList>
    </citation>
    <scope>NUCLEOTIDE SEQUENCE [LARGE SCALE GENOMIC DNA]</scope>
    <source>
        <strain evidence="2">DCEP-RM93F</strain>
    </source>
</reference>
<keyword evidence="1" id="KW-0472">Membrane</keyword>
<protein>
    <submittedName>
        <fullName evidence="2">Uncharacterized protein</fullName>
    </submittedName>
</protein>
<proteinExistence type="predicted"/>
<dbReference type="EMBL" id="KL367550">
    <property type="protein sequence ID" value="KFD64790.1"/>
    <property type="molecule type" value="Genomic_DNA"/>
</dbReference>
<gene>
    <name evidence="2" type="ORF">M514_23002</name>
</gene>
<keyword evidence="1" id="KW-0812">Transmembrane</keyword>